<dbReference type="Pfam" id="PF00190">
    <property type="entry name" value="Cupin_1"/>
    <property type="match status" value="1"/>
</dbReference>
<keyword evidence="4 15" id="KW-0964">Secreted</keyword>
<evidence type="ECO:0000256" key="4">
    <source>
        <dbReference type="ARBA" id="ARBA00022525"/>
    </source>
</evidence>
<dbReference type="GO" id="GO:2000280">
    <property type="term" value="P:regulation of root development"/>
    <property type="evidence" value="ECO:0007669"/>
    <property type="project" value="UniProtKB-ARBA"/>
</dbReference>
<dbReference type="InterPro" id="IPR019780">
    <property type="entry name" value="Germin_Mn-BS"/>
</dbReference>
<dbReference type="CDD" id="cd02241">
    <property type="entry name" value="cupin_OxOx"/>
    <property type="match status" value="1"/>
</dbReference>
<evidence type="ECO:0000256" key="3">
    <source>
        <dbReference type="ARBA" id="ARBA00022523"/>
    </source>
</evidence>
<keyword evidence="3 15" id="KW-0052">Apoplast</keyword>
<evidence type="ECO:0000256" key="6">
    <source>
        <dbReference type="ARBA" id="ARBA00022729"/>
    </source>
</evidence>
<keyword evidence="8 12" id="KW-0464">Manganese</keyword>
<reference evidence="17" key="1">
    <citation type="submission" date="2019-08" db="EMBL/GenBank/DDBJ databases">
        <title>Reference gene set and small RNA set construction with multiple tissues from Davidia involucrata Baill.</title>
        <authorList>
            <person name="Yang H."/>
            <person name="Zhou C."/>
            <person name="Li G."/>
            <person name="Wang J."/>
            <person name="Gao P."/>
            <person name="Wang M."/>
            <person name="Wang R."/>
            <person name="Zhao Y."/>
        </authorList>
    </citation>
    <scope>NUCLEOTIDE SEQUENCE</scope>
    <source>
        <tissue evidence="17">Mixed with DoveR01_LX</tissue>
    </source>
</reference>
<feature type="disulfide bond" evidence="14">
    <location>
        <begin position="38"/>
        <end position="55"/>
    </location>
</feature>
<evidence type="ECO:0000256" key="5">
    <source>
        <dbReference type="ARBA" id="ARBA00022723"/>
    </source>
</evidence>
<comment type="subcellular location">
    <subcellularLocation>
        <location evidence="1 15">Secreted</location>
        <location evidence="1 15">Extracellular space</location>
        <location evidence="1 15">Apoplast</location>
    </subcellularLocation>
</comment>
<dbReference type="GO" id="GO:0048046">
    <property type="term" value="C:apoplast"/>
    <property type="evidence" value="ECO:0007669"/>
    <property type="project" value="UniProtKB-SubCell"/>
</dbReference>
<dbReference type="GO" id="GO:0004784">
    <property type="term" value="F:superoxide dismutase activity"/>
    <property type="evidence" value="ECO:0007669"/>
    <property type="project" value="UniProtKB-EC"/>
</dbReference>
<organism evidence="17">
    <name type="scientific">Davidia involucrata</name>
    <name type="common">Dove tree</name>
    <dbReference type="NCBI Taxonomy" id="16924"/>
    <lineage>
        <taxon>Eukaryota</taxon>
        <taxon>Viridiplantae</taxon>
        <taxon>Streptophyta</taxon>
        <taxon>Embryophyta</taxon>
        <taxon>Tracheophyta</taxon>
        <taxon>Spermatophyta</taxon>
        <taxon>Magnoliopsida</taxon>
        <taxon>eudicotyledons</taxon>
        <taxon>Gunneridae</taxon>
        <taxon>Pentapetalae</taxon>
        <taxon>asterids</taxon>
        <taxon>Cornales</taxon>
        <taxon>Nyssaceae</taxon>
        <taxon>Davidia</taxon>
    </lineage>
</organism>
<evidence type="ECO:0000256" key="15">
    <source>
        <dbReference type="RuleBase" id="RU366015"/>
    </source>
</evidence>
<dbReference type="AlphaFoldDB" id="A0A5B7B948"/>
<keyword evidence="6 15" id="KW-0732">Signal</keyword>
<dbReference type="InterPro" id="IPR006045">
    <property type="entry name" value="Cupin_1"/>
</dbReference>
<comment type="function">
    <text evidence="10">May interact with bacterial adhesins thereby protecting the reproductive tissues from microbial attack. Has no oxalate oxidase activity.</text>
</comment>
<keyword evidence="5 12" id="KW-0479">Metal-binding</keyword>
<dbReference type="PROSITE" id="PS51257">
    <property type="entry name" value="PROKAR_LIPOPROTEIN"/>
    <property type="match status" value="1"/>
</dbReference>
<dbReference type="InterPro" id="IPR001929">
    <property type="entry name" value="Germin"/>
</dbReference>
<accession>A0A5B7B948</accession>
<dbReference type="GO" id="GO:0030145">
    <property type="term" value="F:manganese ion binding"/>
    <property type="evidence" value="ECO:0007669"/>
    <property type="project" value="UniProtKB-UniRule"/>
</dbReference>
<dbReference type="FunFam" id="2.60.120.10:FF:000025">
    <property type="entry name" value="germin-like protein subfamily 2 member 1"/>
    <property type="match status" value="1"/>
</dbReference>
<sequence length="229" mass="24865">MMKHSSFLLCIVLSSCFLISCINLFCLAVDPDNLQDTCPTAPLTKQSIFINGFPCKDPSTTIASDFKTSILNHAGDTDNFLHSITTIVTAADLPGLNTLGLSVARTDIELDGLVMPHSHPRASEMLFVTKGVVVAGFIDTKNRVFQKVLKEGDVFVVPRGLLHYALNAGFEFATVFSVLNSHNPGVVSISDAMFAGDSAAIQMLMRRLISLSSTMEVDGVENVTLNYWF</sequence>
<dbReference type="SMART" id="SM00835">
    <property type="entry name" value="Cupin_1"/>
    <property type="match status" value="1"/>
</dbReference>
<evidence type="ECO:0000256" key="9">
    <source>
        <dbReference type="ARBA" id="ARBA00049204"/>
    </source>
</evidence>
<evidence type="ECO:0000256" key="13">
    <source>
        <dbReference type="PIRSR" id="PIRSR601929-2"/>
    </source>
</evidence>
<dbReference type="GO" id="GO:0010497">
    <property type="term" value="P:plasmodesmata-mediated intercellular transport"/>
    <property type="evidence" value="ECO:0007669"/>
    <property type="project" value="UniProtKB-ARBA"/>
</dbReference>
<dbReference type="InterPro" id="IPR014710">
    <property type="entry name" value="RmlC-like_jellyroll"/>
</dbReference>
<evidence type="ECO:0000259" key="16">
    <source>
        <dbReference type="SMART" id="SM00835"/>
    </source>
</evidence>
<gene>
    <name evidence="17" type="ORF">Din_034971</name>
</gene>
<dbReference type="PANTHER" id="PTHR31238">
    <property type="entry name" value="GERMIN-LIKE PROTEIN SUBFAMILY 3 MEMBER 3"/>
    <property type="match status" value="1"/>
</dbReference>
<dbReference type="EMBL" id="GHES01034971">
    <property type="protein sequence ID" value="MPA65530.1"/>
    <property type="molecule type" value="Transcribed_RNA"/>
</dbReference>
<dbReference type="InterPro" id="IPR011051">
    <property type="entry name" value="RmlC_Cupin_sf"/>
</dbReference>
<feature type="signal peptide" evidence="15">
    <location>
        <begin position="1"/>
        <end position="28"/>
    </location>
</feature>
<proteinExistence type="inferred from homology"/>
<feature type="binding site" evidence="12">
    <location>
        <position position="119"/>
    </location>
    <ligand>
        <name>oxalate</name>
        <dbReference type="ChEBI" id="CHEBI:30623"/>
    </ligand>
</feature>
<protein>
    <recommendedName>
        <fullName evidence="15">Germin-like protein</fullName>
    </recommendedName>
</protein>
<feature type="chain" id="PRO_5023159473" description="Germin-like protein" evidence="15">
    <location>
        <begin position="29"/>
        <end position="229"/>
    </location>
</feature>
<evidence type="ECO:0000256" key="14">
    <source>
        <dbReference type="PIRSR" id="PIRSR601929-3"/>
    </source>
</evidence>
<dbReference type="PRINTS" id="PR00325">
    <property type="entry name" value="GERMIN"/>
</dbReference>
<feature type="binding site" evidence="13">
    <location>
        <position position="163"/>
    </location>
    <ligand>
        <name>Mn(2+)</name>
        <dbReference type="ChEBI" id="CHEBI:29035"/>
    </ligand>
</feature>
<feature type="binding site" evidence="13">
    <location>
        <position position="117"/>
    </location>
    <ligand>
        <name>Mn(2+)</name>
        <dbReference type="ChEBI" id="CHEBI:29035"/>
    </ligand>
</feature>
<keyword evidence="7 14" id="KW-1015">Disulfide bond</keyword>
<feature type="binding site" evidence="13">
    <location>
        <position position="124"/>
    </location>
    <ligand>
        <name>Mn(2+)</name>
        <dbReference type="ChEBI" id="CHEBI:29035"/>
    </ligand>
</feature>
<dbReference type="PROSITE" id="PS00725">
    <property type="entry name" value="GERMIN"/>
    <property type="match status" value="1"/>
</dbReference>
<dbReference type="SUPFAM" id="SSF51182">
    <property type="entry name" value="RmlC-like cupins"/>
    <property type="match status" value="1"/>
</dbReference>
<evidence type="ECO:0000256" key="10">
    <source>
        <dbReference type="ARBA" id="ARBA00058969"/>
    </source>
</evidence>
<comment type="catalytic activity">
    <reaction evidence="9">
        <text>2 superoxide + 2 H(+) = H2O2 + O2</text>
        <dbReference type="Rhea" id="RHEA:20696"/>
        <dbReference type="ChEBI" id="CHEBI:15378"/>
        <dbReference type="ChEBI" id="CHEBI:15379"/>
        <dbReference type="ChEBI" id="CHEBI:16240"/>
        <dbReference type="ChEBI" id="CHEBI:18421"/>
        <dbReference type="EC" id="1.15.1.1"/>
    </reaction>
</comment>
<evidence type="ECO:0000256" key="7">
    <source>
        <dbReference type="ARBA" id="ARBA00023157"/>
    </source>
</evidence>
<name>A0A5B7B948_DAVIN</name>
<feature type="domain" description="Cupin type-1" evidence="16">
    <location>
        <begin position="78"/>
        <end position="221"/>
    </location>
</feature>
<dbReference type="GO" id="GO:0009506">
    <property type="term" value="C:plasmodesma"/>
    <property type="evidence" value="ECO:0007669"/>
    <property type="project" value="UniProtKB-ARBA"/>
</dbReference>
<evidence type="ECO:0000256" key="12">
    <source>
        <dbReference type="PIRSR" id="PIRSR601929-1"/>
    </source>
</evidence>
<comment type="subunit">
    <text evidence="11">Monomer. In the absence of manganese, it forms tetrameric and pentameric forms which show superoxide dismutase activity.</text>
</comment>
<evidence type="ECO:0000256" key="1">
    <source>
        <dbReference type="ARBA" id="ARBA00004271"/>
    </source>
</evidence>
<comment type="similarity">
    <text evidence="2 15">Belongs to the germin family.</text>
</comment>
<evidence type="ECO:0000256" key="2">
    <source>
        <dbReference type="ARBA" id="ARBA00007456"/>
    </source>
</evidence>
<evidence type="ECO:0000256" key="8">
    <source>
        <dbReference type="ARBA" id="ARBA00023211"/>
    </source>
</evidence>
<evidence type="ECO:0000313" key="17">
    <source>
        <dbReference type="EMBL" id="MPA65530.1"/>
    </source>
</evidence>
<feature type="binding site" evidence="12">
    <location>
        <position position="124"/>
    </location>
    <ligand>
        <name>oxalate</name>
        <dbReference type="ChEBI" id="CHEBI:30623"/>
    </ligand>
</feature>
<evidence type="ECO:0000256" key="11">
    <source>
        <dbReference type="ARBA" id="ARBA00064720"/>
    </source>
</evidence>
<dbReference type="Gene3D" id="2.60.120.10">
    <property type="entry name" value="Jelly Rolls"/>
    <property type="match status" value="1"/>
</dbReference>
<feature type="binding site" evidence="13">
    <location>
        <position position="119"/>
    </location>
    <ligand>
        <name>Mn(2+)</name>
        <dbReference type="ChEBI" id="CHEBI:29035"/>
    </ligand>
</feature>